<comment type="caution">
    <text evidence="2">The sequence shown here is derived from an EMBL/GenBank/DDBJ whole genome shotgun (WGS) entry which is preliminary data.</text>
</comment>
<dbReference type="OrthoDB" id="196165at2759"/>
<dbReference type="InterPro" id="IPR011993">
    <property type="entry name" value="PH-like_dom_sf"/>
</dbReference>
<gene>
    <name evidence="2" type="ORF">L345_04578</name>
</gene>
<organism evidence="2 3">
    <name type="scientific">Ophiophagus hannah</name>
    <name type="common">King cobra</name>
    <name type="synonym">Naja hannah</name>
    <dbReference type="NCBI Taxonomy" id="8665"/>
    <lineage>
        <taxon>Eukaryota</taxon>
        <taxon>Metazoa</taxon>
        <taxon>Chordata</taxon>
        <taxon>Craniata</taxon>
        <taxon>Vertebrata</taxon>
        <taxon>Euteleostomi</taxon>
        <taxon>Lepidosauria</taxon>
        <taxon>Squamata</taxon>
        <taxon>Bifurcata</taxon>
        <taxon>Unidentata</taxon>
        <taxon>Episquamata</taxon>
        <taxon>Toxicofera</taxon>
        <taxon>Serpentes</taxon>
        <taxon>Colubroidea</taxon>
        <taxon>Elapidae</taxon>
        <taxon>Elapinae</taxon>
        <taxon>Ophiophagus</taxon>
    </lineage>
</organism>
<dbReference type="Pfam" id="PF00169">
    <property type="entry name" value="PH"/>
    <property type="match status" value="1"/>
</dbReference>
<evidence type="ECO:0000313" key="2">
    <source>
        <dbReference type="EMBL" id="ETE69618.1"/>
    </source>
</evidence>
<keyword evidence="3" id="KW-1185">Reference proteome</keyword>
<protein>
    <recommendedName>
        <fullName evidence="1">PH domain-containing protein</fullName>
    </recommendedName>
</protein>
<sequence length="202" mass="22786">MLDWDWIKKAPSPLCFETIIKEGILMKQTNSFQRWKRRYFKLRGRTLYYAKTAKSIIFDEVDLTDASVAESSTKNVNNSFTLSGCSGFSLLPFTFAVCLAAHDQQIYVSQDNVVGSNLSRPTQKPRTVTVDAKSRYSPILCTNSSIAQAKPKSLSLFLDSRQLNLQDEPSSMATEGFISQKYCFSNMCDNIQKSAVILHPQQ</sequence>
<dbReference type="AlphaFoldDB" id="V8P6H8"/>
<dbReference type="SUPFAM" id="SSF50729">
    <property type="entry name" value="PH domain-like"/>
    <property type="match status" value="1"/>
</dbReference>
<evidence type="ECO:0000259" key="1">
    <source>
        <dbReference type="PROSITE" id="PS50003"/>
    </source>
</evidence>
<proteinExistence type="predicted"/>
<dbReference type="InterPro" id="IPR001849">
    <property type="entry name" value="PH_domain"/>
</dbReference>
<feature type="domain" description="PH" evidence="1">
    <location>
        <begin position="18"/>
        <end position="86"/>
    </location>
</feature>
<dbReference type="EMBL" id="AZIM01000729">
    <property type="protein sequence ID" value="ETE69618.1"/>
    <property type="molecule type" value="Genomic_DNA"/>
</dbReference>
<dbReference type="Proteomes" id="UP000018936">
    <property type="component" value="Unassembled WGS sequence"/>
</dbReference>
<dbReference type="Gene3D" id="2.30.29.30">
    <property type="entry name" value="Pleckstrin-homology domain (PH domain)/Phosphotyrosine-binding domain (PTB)"/>
    <property type="match status" value="1"/>
</dbReference>
<accession>V8P6H8</accession>
<reference evidence="2 3" key="1">
    <citation type="journal article" date="2013" name="Proc. Natl. Acad. Sci. U.S.A.">
        <title>The king cobra genome reveals dynamic gene evolution and adaptation in the snake venom system.</title>
        <authorList>
            <person name="Vonk F.J."/>
            <person name="Casewell N.R."/>
            <person name="Henkel C.V."/>
            <person name="Heimberg A.M."/>
            <person name="Jansen H.J."/>
            <person name="McCleary R.J."/>
            <person name="Kerkkamp H.M."/>
            <person name="Vos R.A."/>
            <person name="Guerreiro I."/>
            <person name="Calvete J.J."/>
            <person name="Wuster W."/>
            <person name="Woods A.E."/>
            <person name="Logan J.M."/>
            <person name="Harrison R.A."/>
            <person name="Castoe T.A."/>
            <person name="de Koning A.P."/>
            <person name="Pollock D.D."/>
            <person name="Yandell M."/>
            <person name="Calderon D."/>
            <person name="Renjifo C."/>
            <person name="Currier R.B."/>
            <person name="Salgado D."/>
            <person name="Pla D."/>
            <person name="Sanz L."/>
            <person name="Hyder A.S."/>
            <person name="Ribeiro J.M."/>
            <person name="Arntzen J.W."/>
            <person name="van den Thillart G.E."/>
            <person name="Boetzer M."/>
            <person name="Pirovano W."/>
            <person name="Dirks R.P."/>
            <person name="Spaink H.P."/>
            <person name="Duboule D."/>
            <person name="McGlinn E."/>
            <person name="Kini R.M."/>
            <person name="Richardson M.K."/>
        </authorList>
    </citation>
    <scope>NUCLEOTIDE SEQUENCE</scope>
    <source>
        <tissue evidence="2">Blood</tissue>
    </source>
</reference>
<evidence type="ECO:0000313" key="3">
    <source>
        <dbReference type="Proteomes" id="UP000018936"/>
    </source>
</evidence>
<name>V8P6H8_OPHHA</name>
<dbReference type="PROSITE" id="PS50003">
    <property type="entry name" value="PH_DOMAIN"/>
    <property type="match status" value="1"/>
</dbReference>
<feature type="non-terminal residue" evidence="2">
    <location>
        <position position="1"/>
    </location>
</feature>
<dbReference type="SMART" id="SM00233">
    <property type="entry name" value="PH"/>
    <property type="match status" value="1"/>
</dbReference>